<dbReference type="InterPro" id="IPR029044">
    <property type="entry name" value="Nucleotide-diphossugar_trans"/>
</dbReference>
<dbReference type="HAMAP" id="MF_00187">
    <property type="entry name" value="FdhD"/>
    <property type="match status" value="1"/>
</dbReference>
<comment type="catalytic activity">
    <reaction evidence="5">
        <text>Mo-molybdopterin + GTP + H(+) = Mo-molybdopterin guanine dinucleotide + diphosphate</text>
        <dbReference type="Rhea" id="RHEA:34243"/>
        <dbReference type="ChEBI" id="CHEBI:15378"/>
        <dbReference type="ChEBI" id="CHEBI:33019"/>
        <dbReference type="ChEBI" id="CHEBI:37565"/>
        <dbReference type="ChEBI" id="CHEBI:71302"/>
        <dbReference type="ChEBI" id="CHEBI:71310"/>
        <dbReference type="EC" id="2.7.7.77"/>
    </reaction>
</comment>
<dbReference type="AlphaFoldDB" id="A0A1G5RUX6"/>
<protein>
    <recommendedName>
        <fullName evidence="4 5">Multifunctional fusion protein</fullName>
    </recommendedName>
    <domain>
        <recommendedName>
            <fullName evidence="5">Probable molybdenum cofactor guanylyltransferase</fullName>
            <shortName evidence="5">MoCo guanylyltransferase</shortName>
            <ecNumber evidence="5">2.7.7.77</ecNumber>
        </recommendedName>
        <alternativeName>
            <fullName evidence="5">GTP:molybdopterin guanylyltransferase</fullName>
        </alternativeName>
        <alternativeName>
            <fullName evidence="5">Molybdopterin-guanine dinucleotide synthase</fullName>
            <shortName evidence="5">MGD synthase</shortName>
        </alternativeName>
        <alternativeName>
            <fullName evidence="5">Molybdopterin guanylyltransferase</fullName>
        </alternativeName>
        <alternativeName>
            <fullName evidence="5">Mo-MPT guanylyltransferase</fullName>
        </alternativeName>
    </domain>
    <domain>
        <recommendedName>
            <fullName evidence="4">Protein FdhD</fullName>
        </recommendedName>
    </domain>
</protein>
<evidence type="ECO:0000256" key="2">
    <source>
        <dbReference type="ARBA" id="ARBA00023134"/>
    </source>
</evidence>
<proteinExistence type="inferred from homology"/>
<comment type="cofactor">
    <cofactor evidence="5">
        <name>Mg(2+)</name>
        <dbReference type="ChEBI" id="CHEBI:18420"/>
    </cofactor>
</comment>
<dbReference type="NCBIfam" id="TIGR00129">
    <property type="entry name" value="fdhD_narQ"/>
    <property type="match status" value="1"/>
</dbReference>
<evidence type="ECO:0000313" key="7">
    <source>
        <dbReference type="EMBL" id="SCZ77139.1"/>
    </source>
</evidence>
<evidence type="ECO:0000256" key="3">
    <source>
        <dbReference type="ARBA" id="ARBA00023150"/>
    </source>
</evidence>
<keyword evidence="2 5" id="KW-0342">GTP-binding</keyword>
<comment type="caution">
    <text evidence="5">Lacks conserved residue(s) required for the propagation of feature annotation.</text>
</comment>
<dbReference type="EMBL" id="FMWL01000002">
    <property type="protein sequence ID" value="SCZ77139.1"/>
    <property type="molecule type" value="Genomic_DNA"/>
</dbReference>
<evidence type="ECO:0000256" key="4">
    <source>
        <dbReference type="HAMAP-Rule" id="MF_00187"/>
    </source>
</evidence>
<comment type="domain">
    <text evidence="5">The N-terminal domain determines nucleotide recognition and specific binding, while the C-terminal domain determines the specific binding to the target protein.</text>
</comment>
<dbReference type="CDD" id="cd02503">
    <property type="entry name" value="MobA"/>
    <property type="match status" value="1"/>
</dbReference>
<evidence type="ECO:0000259" key="6">
    <source>
        <dbReference type="Pfam" id="PF12804"/>
    </source>
</evidence>
<reference evidence="7 8" key="1">
    <citation type="submission" date="2016-10" db="EMBL/GenBank/DDBJ databases">
        <authorList>
            <person name="de Groot N.N."/>
        </authorList>
    </citation>
    <scope>NUCLEOTIDE SEQUENCE [LARGE SCALE GENOMIC DNA]</scope>
    <source>
        <strain evidence="7 8">DSM 2784</strain>
    </source>
</reference>
<comment type="similarity">
    <text evidence="5">Belongs to the MobA family.</text>
</comment>
<accession>A0A1G5RUX6</accession>
<dbReference type="OrthoDB" id="9788394at2"/>
<dbReference type="GO" id="GO:0005525">
    <property type="term" value="F:GTP binding"/>
    <property type="evidence" value="ECO:0007669"/>
    <property type="project" value="UniProtKB-UniRule"/>
</dbReference>
<dbReference type="GO" id="GO:0016783">
    <property type="term" value="F:sulfurtransferase activity"/>
    <property type="evidence" value="ECO:0007669"/>
    <property type="project" value="InterPro"/>
</dbReference>
<dbReference type="Gene3D" id="3.90.550.10">
    <property type="entry name" value="Spore Coat Polysaccharide Biosynthesis Protein SpsA, Chain A"/>
    <property type="match status" value="1"/>
</dbReference>
<dbReference type="GO" id="GO:0046872">
    <property type="term" value="F:metal ion binding"/>
    <property type="evidence" value="ECO:0007669"/>
    <property type="project" value="UniProtKB-KW"/>
</dbReference>
<keyword evidence="1 5" id="KW-0963">Cytoplasm</keyword>
<feature type="binding site" evidence="5">
    <location>
        <position position="67"/>
    </location>
    <ligand>
        <name>GTP</name>
        <dbReference type="ChEBI" id="CHEBI:37565"/>
    </ligand>
</feature>
<evidence type="ECO:0000256" key="1">
    <source>
        <dbReference type="ARBA" id="ARBA00022490"/>
    </source>
</evidence>
<dbReference type="InterPro" id="IPR016193">
    <property type="entry name" value="Cytidine_deaminase-like"/>
</dbReference>
<dbReference type="PANTHER" id="PTHR30592">
    <property type="entry name" value="FORMATE DEHYDROGENASE"/>
    <property type="match status" value="1"/>
</dbReference>
<evidence type="ECO:0000313" key="8">
    <source>
        <dbReference type="Proteomes" id="UP000199208"/>
    </source>
</evidence>
<dbReference type="GO" id="GO:0061603">
    <property type="term" value="F:molybdenum cofactor guanylyltransferase activity"/>
    <property type="evidence" value="ECO:0007669"/>
    <property type="project" value="UniProtKB-EC"/>
</dbReference>
<feature type="binding site" evidence="5">
    <location>
        <position position="96"/>
    </location>
    <ligand>
        <name>Mg(2+)</name>
        <dbReference type="ChEBI" id="CHEBI:18420"/>
    </ligand>
</feature>
<comment type="subcellular location">
    <subcellularLocation>
        <location evidence="5">Cytoplasm</location>
    </subcellularLocation>
</comment>
<dbReference type="InterPro" id="IPR003786">
    <property type="entry name" value="FdhD"/>
</dbReference>
<keyword evidence="3 5" id="KW-0501">Molybdenum cofactor biosynthesis</keyword>
<name>A0A1G5RUX6_9FIRM</name>
<feature type="binding site" evidence="4">
    <location>
        <begin position="438"/>
        <end position="443"/>
    </location>
    <ligand>
        <name>Mo-bis(molybdopterin guanine dinucleotide)</name>
        <dbReference type="ChEBI" id="CHEBI:60539"/>
    </ligand>
</feature>
<dbReference type="SUPFAM" id="SSF53448">
    <property type="entry name" value="Nucleotide-diphospho-sugar transferases"/>
    <property type="match status" value="1"/>
</dbReference>
<dbReference type="HAMAP" id="MF_00316">
    <property type="entry name" value="MobA"/>
    <property type="match status" value="1"/>
</dbReference>
<keyword evidence="5" id="KW-0460">Magnesium</keyword>
<dbReference type="STRING" id="1120920.SAMN03080599_00582"/>
<keyword evidence="5" id="KW-0547">Nucleotide-binding</keyword>
<sequence>MKRFGTAVLLAGGQSSRMGFDKQTLCVGDMRLTDLIFRQLTEVFEDIVVVTGRPELYAGRPVRVVSDRLYGVGPLAGIHAGLQASESEYIYLMACDMPSFSAAFARYMMGRLKNEKACVSRFGEWIEPFHGFYHRSLISEIEGFVESGRRNIFKFLEQFEVCYIEEATTRSFSSDWSLFDNLNTPEQLERLSEQYFPKDGVHLKKTTPMLRFEDGHWEAYQDEVVSEYTLHLHVNGTSWAKLLCSPVALKELVYGFLYSERLIDHPNDLTELGMDVKNGEAFAKIAGFDEVKGTRTIATSGARLYQGQPSISRIEPEALASGSIAPDFVLNTMRAFTTSSEVFMTTGGVHACSLASSTQRLSFFDDIGRHNALDKVIGRALLDGVSLKDKLIFFSGRISSEIIGKCANAGISTVVSRSAPTFGAIEAAKGYDMTVVGFTRGNRFNVYNGHHRLMGAPAMPEENL</sequence>
<feature type="binding site" evidence="5">
    <location>
        <position position="22"/>
    </location>
    <ligand>
        <name>GTP</name>
        <dbReference type="ChEBI" id="CHEBI:37565"/>
    </ligand>
</feature>
<dbReference type="Proteomes" id="UP000199208">
    <property type="component" value="Unassembled WGS sequence"/>
</dbReference>
<comment type="function">
    <text evidence="4">Required for formate dehydrogenase (FDH) activity.</text>
</comment>
<dbReference type="GO" id="GO:0006777">
    <property type="term" value="P:Mo-molybdopterin cofactor biosynthetic process"/>
    <property type="evidence" value="ECO:0007669"/>
    <property type="project" value="UniProtKB-UniRule"/>
</dbReference>
<comment type="similarity">
    <text evidence="4">Belongs to the FdhD family.</text>
</comment>
<dbReference type="InterPro" id="IPR025877">
    <property type="entry name" value="MobA-like_NTP_Trfase"/>
</dbReference>
<feature type="domain" description="MobA-like NTP transferase" evidence="6">
    <location>
        <begin position="7"/>
        <end position="155"/>
    </location>
</feature>
<dbReference type="InterPro" id="IPR013482">
    <property type="entry name" value="Molybde_CF_guanTrfase"/>
</dbReference>
<comment type="function">
    <text evidence="5">Transfers a GMP moiety from GTP to Mo-molybdopterin (Mo-MPT) cofactor (Moco or molybdenum cofactor) to form Mo-molybdopterin guanine dinucleotide (Mo-MGD) cofactor.</text>
</comment>
<keyword evidence="8" id="KW-1185">Reference proteome</keyword>
<dbReference type="GO" id="GO:0005737">
    <property type="term" value="C:cytoplasm"/>
    <property type="evidence" value="ECO:0007669"/>
    <property type="project" value="UniProtKB-SubCell"/>
</dbReference>
<feature type="binding site" evidence="5">
    <location>
        <begin position="10"/>
        <end position="12"/>
    </location>
    <ligand>
        <name>GTP</name>
        <dbReference type="ChEBI" id="CHEBI:37565"/>
    </ligand>
</feature>
<dbReference type="Gene3D" id="3.40.140.10">
    <property type="entry name" value="Cytidine Deaminase, domain 2"/>
    <property type="match status" value="1"/>
</dbReference>
<dbReference type="PANTHER" id="PTHR30592:SF1">
    <property type="entry name" value="SULFUR CARRIER PROTEIN FDHD"/>
    <property type="match status" value="1"/>
</dbReference>
<dbReference type="RefSeq" id="WP_092589381.1">
    <property type="nucleotide sequence ID" value="NZ_FMWL01000002.1"/>
</dbReference>
<dbReference type="Pfam" id="PF12804">
    <property type="entry name" value="NTP_transf_3"/>
    <property type="match status" value="1"/>
</dbReference>
<keyword evidence="5" id="KW-0808">Transferase</keyword>
<dbReference type="Pfam" id="PF02634">
    <property type="entry name" value="FdhD-NarQ"/>
    <property type="match status" value="1"/>
</dbReference>
<dbReference type="SUPFAM" id="SSF53927">
    <property type="entry name" value="Cytidine deaminase-like"/>
    <property type="match status" value="1"/>
</dbReference>
<gene>
    <name evidence="4" type="primary">fdhD</name>
    <name evidence="5" type="synonym">mobA</name>
    <name evidence="7" type="ORF">SAMN03080599_00582</name>
</gene>
<organism evidence="7 8">
    <name type="scientific">Acidaminobacter hydrogenoformans DSM 2784</name>
    <dbReference type="NCBI Taxonomy" id="1120920"/>
    <lineage>
        <taxon>Bacteria</taxon>
        <taxon>Bacillati</taxon>
        <taxon>Bacillota</taxon>
        <taxon>Clostridia</taxon>
        <taxon>Peptostreptococcales</taxon>
        <taxon>Acidaminobacteraceae</taxon>
        <taxon>Acidaminobacter</taxon>
    </lineage>
</organism>
<dbReference type="Gene3D" id="3.10.20.10">
    <property type="match status" value="1"/>
</dbReference>
<feature type="binding site" evidence="5">
    <location>
        <position position="96"/>
    </location>
    <ligand>
        <name>GTP</name>
        <dbReference type="ChEBI" id="CHEBI:37565"/>
    </ligand>
</feature>
<keyword evidence="5" id="KW-0479">Metal-binding</keyword>
<evidence type="ECO:0000256" key="5">
    <source>
        <dbReference type="HAMAP-Rule" id="MF_00316"/>
    </source>
</evidence>
<dbReference type="EC" id="2.7.7.77" evidence="5"/>